<dbReference type="InterPro" id="IPR005814">
    <property type="entry name" value="Aminotrans_3"/>
</dbReference>
<dbReference type="InterPro" id="IPR015421">
    <property type="entry name" value="PyrdxlP-dep_Trfase_major"/>
</dbReference>
<dbReference type="Pfam" id="PF00202">
    <property type="entry name" value="Aminotran_3"/>
    <property type="match status" value="1"/>
</dbReference>
<reference evidence="9 10" key="1">
    <citation type="submission" date="2020-07" db="EMBL/GenBank/DDBJ databases">
        <title>The yeast mating-type switching endonuclease HO is a domesticated member of an unorthodox homing genetic element family.</title>
        <authorList>
            <person name="Coughlan A.Y."/>
            <person name="Lombardi L."/>
            <person name="Braun-Galleani S."/>
            <person name="Martos A.R."/>
            <person name="Galeote V."/>
            <person name="Bigey F."/>
            <person name="Dequin S."/>
            <person name="Byrne K.P."/>
            <person name="Wolfe K.H."/>
        </authorList>
    </citation>
    <scope>NUCLEOTIDE SEQUENCE [LARGE SCALE GENOMIC DNA]</scope>
    <source>
        <strain evidence="9 10">NRRL Y-6702</strain>
    </source>
</reference>
<keyword evidence="6" id="KW-0093">Biotin biosynthesis</keyword>
<dbReference type="Gene3D" id="3.90.1150.10">
    <property type="entry name" value="Aspartate Aminotransferase, domain 1"/>
    <property type="match status" value="1"/>
</dbReference>
<evidence type="ECO:0000256" key="6">
    <source>
        <dbReference type="ARBA" id="ARBA00022756"/>
    </source>
</evidence>
<evidence type="ECO:0000256" key="2">
    <source>
        <dbReference type="ARBA" id="ARBA00004746"/>
    </source>
</evidence>
<dbReference type="PIRSF" id="PIRSF000521">
    <property type="entry name" value="Transaminase_4ab_Lys_Orn"/>
    <property type="match status" value="1"/>
</dbReference>
<dbReference type="GeneID" id="59238424"/>
<dbReference type="InterPro" id="IPR005815">
    <property type="entry name" value="BioA"/>
</dbReference>
<dbReference type="KEGG" id="zmk:HG535_0G05240"/>
<comment type="cofactor">
    <cofactor evidence="1">
        <name>pyridoxal 5'-phosphate</name>
        <dbReference type="ChEBI" id="CHEBI:597326"/>
    </cofactor>
</comment>
<keyword evidence="4" id="KW-0808">Transferase</keyword>
<sequence length="491" mass="54764">MEPIEYSSEVKDLLKFDREHLWHPYANISDPITVYPVASANGCKITLDSTTPAENTVVEAMSSWWCVIHGYNNPELNRAMFDQIGEVSHVMFGGLTHRPAIDLGQKIIKILDHTKLQKVFLADSGSAAVEVAMKMALQYEFSISNGESNKSKFLTIRNGFHGDTFGAMSVSDPVNCKHSIYKNNVAKNIFVKAPTVITTLPTSDICLENPDLFAETTKWNEGDFSEFKQAIEQEGDQICAVILEPLLQGAGGIRLYHPQFLIEARKICNEYEIPFIMDEVATGFGRTGEIFAFKHCEKYQKLLGVSAANMVDVFPDIICIGKGLTGGYMTLSAVVTTPEIATGLSSPNGPTGGYFMHGPTFMGNPLACSVADKSLEILLRGEWKTQVSNIEHQLFKELYVDITKDEELMAHIVDNVRVCGAVGVVQLKDTIDIPWFQQQFIARNVYIRPFRNLCYIMPPFVISKKELEQVTNAIKEVLKLCLSRKIEDVKI</sequence>
<keyword evidence="3" id="KW-0032">Aminotransferase</keyword>
<name>A0A7H9B7E4_ZYGMR</name>
<evidence type="ECO:0000256" key="4">
    <source>
        <dbReference type="ARBA" id="ARBA00022679"/>
    </source>
</evidence>
<dbReference type="OrthoDB" id="425114at2759"/>
<dbReference type="NCBIfam" id="TIGR00508">
    <property type="entry name" value="bioA"/>
    <property type="match status" value="1"/>
</dbReference>
<dbReference type="HAMAP" id="MF_00834">
    <property type="entry name" value="BioA"/>
    <property type="match status" value="1"/>
</dbReference>
<dbReference type="GO" id="GO:0005739">
    <property type="term" value="C:mitochondrion"/>
    <property type="evidence" value="ECO:0007669"/>
    <property type="project" value="TreeGrafter"/>
</dbReference>
<dbReference type="GO" id="GO:0004015">
    <property type="term" value="F:adenosylmethionine-8-amino-7-oxononanoate transaminase activity"/>
    <property type="evidence" value="ECO:0007669"/>
    <property type="project" value="InterPro"/>
</dbReference>
<evidence type="ECO:0000256" key="7">
    <source>
        <dbReference type="ARBA" id="ARBA00022898"/>
    </source>
</evidence>
<dbReference type="PANTHER" id="PTHR42684:SF3">
    <property type="entry name" value="ADENOSYLMETHIONINE-8-AMINO-7-OXONONANOATE AMINOTRANSFERASE"/>
    <property type="match status" value="1"/>
</dbReference>
<dbReference type="EMBL" id="CP058610">
    <property type="protein sequence ID" value="QLG74641.1"/>
    <property type="molecule type" value="Genomic_DNA"/>
</dbReference>
<dbReference type="GO" id="GO:0004141">
    <property type="term" value="F:dethiobiotin synthase activity"/>
    <property type="evidence" value="ECO:0007669"/>
    <property type="project" value="TreeGrafter"/>
</dbReference>
<dbReference type="InterPro" id="IPR015424">
    <property type="entry name" value="PyrdxlP-dep_Trfase"/>
</dbReference>
<keyword evidence="5" id="KW-0949">S-adenosyl-L-methionine</keyword>
<dbReference type="Proteomes" id="UP000509704">
    <property type="component" value="Chromosome 7"/>
</dbReference>
<dbReference type="GO" id="GO:0030170">
    <property type="term" value="F:pyridoxal phosphate binding"/>
    <property type="evidence" value="ECO:0007669"/>
    <property type="project" value="InterPro"/>
</dbReference>
<keyword evidence="10" id="KW-1185">Reference proteome</keyword>
<dbReference type="RefSeq" id="XP_037146366.1">
    <property type="nucleotide sequence ID" value="XM_037290471.1"/>
</dbReference>
<keyword evidence="7 8" id="KW-0663">Pyridoxal phosphate</keyword>
<dbReference type="GO" id="GO:0009102">
    <property type="term" value="P:biotin biosynthetic process"/>
    <property type="evidence" value="ECO:0007669"/>
    <property type="project" value="UniProtKB-UniPathway"/>
</dbReference>
<evidence type="ECO:0000256" key="5">
    <source>
        <dbReference type="ARBA" id="ARBA00022691"/>
    </source>
</evidence>
<evidence type="ECO:0000313" key="10">
    <source>
        <dbReference type="Proteomes" id="UP000509704"/>
    </source>
</evidence>
<dbReference type="CDD" id="cd00610">
    <property type="entry name" value="OAT_like"/>
    <property type="match status" value="1"/>
</dbReference>
<evidence type="ECO:0000313" key="9">
    <source>
        <dbReference type="EMBL" id="QLG74641.1"/>
    </source>
</evidence>
<dbReference type="PANTHER" id="PTHR42684">
    <property type="entry name" value="ADENOSYLMETHIONINE-8-AMINO-7-OXONONANOATE AMINOTRANSFERASE"/>
    <property type="match status" value="1"/>
</dbReference>
<dbReference type="InterPro" id="IPR015422">
    <property type="entry name" value="PyrdxlP-dep_Trfase_small"/>
</dbReference>
<dbReference type="AlphaFoldDB" id="A0A7H9B7E4"/>
<dbReference type="SUPFAM" id="SSF53383">
    <property type="entry name" value="PLP-dependent transferases"/>
    <property type="match status" value="1"/>
</dbReference>
<evidence type="ECO:0000256" key="8">
    <source>
        <dbReference type="RuleBase" id="RU003560"/>
    </source>
</evidence>
<dbReference type="UniPathway" id="UPA00078"/>
<gene>
    <name evidence="9" type="ORF">HG535_0G05240</name>
</gene>
<evidence type="ECO:0000256" key="1">
    <source>
        <dbReference type="ARBA" id="ARBA00001933"/>
    </source>
</evidence>
<comment type="similarity">
    <text evidence="8">Belongs to the class-III pyridoxal-phosphate-dependent aminotransferase family.</text>
</comment>
<comment type="pathway">
    <text evidence="2">Cofactor biosynthesis; biotin biosynthesis.</text>
</comment>
<dbReference type="Gene3D" id="3.40.640.10">
    <property type="entry name" value="Type I PLP-dependent aspartate aminotransferase-like (Major domain)"/>
    <property type="match status" value="1"/>
</dbReference>
<proteinExistence type="inferred from homology"/>
<protein>
    <submittedName>
        <fullName evidence="9">Uncharacterized protein</fullName>
    </submittedName>
</protein>
<organism evidence="9 10">
    <name type="scientific">Zygotorulaspora mrakii</name>
    <name type="common">Zygosaccharomyces mrakii</name>
    <dbReference type="NCBI Taxonomy" id="42260"/>
    <lineage>
        <taxon>Eukaryota</taxon>
        <taxon>Fungi</taxon>
        <taxon>Dikarya</taxon>
        <taxon>Ascomycota</taxon>
        <taxon>Saccharomycotina</taxon>
        <taxon>Saccharomycetes</taxon>
        <taxon>Saccharomycetales</taxon>
        <taxon>Saccharomycetaceae</taxon>
        <taxon>Zygotorulaspora</taxon>
    </lineage>
</organism>
<accession>A0A7H9B7E4</accession>
<evidence type="ECO:0000256" key="3">
    <source>
        <dbReference type="ARBA" id="ARBA00022576"/>
    </source>
</evidence>